<dbReference type="SUPFAM" id="SSF52540">
    <property type="entry name" value="P-loop containing nucleoside triphosphate hydrolases"/>
    <property type="match status" value="1"/>
</dbReference>
<keyword evidence="4 9" id="KW-0067">ATP-binding</keyword>
<evidence type="ECO:0000256" key="4">
    <source>
        <dbReference type="ARBA" id="ARBA00022840"/>
    </source>
</evidence>
<evidence type="ECO:0000313" key="12">
    <source>
        <dbReference type="Proteomes" id="UP000248827"/>
    </source>
</evidence>
<feature type="transmembrane region" description="Helical" evidence="7">
    <location>
        <begin position="27"/>
        <end position="48"/>
    </location>
</feature>
<dbReference type="OrthoDB" id="9806127at2"/>
<keyword evidence="2 7" id="KW-0812">Transmembrane</keyword>
<keyword evidence="12" id="KW-1185">Reference proteome</keyword>
<dbReference type="GO" id="GO:0016887">
    <property type="term" value="F:ATP hydrolysis activity"/>
    <property type="evidence" value="ECO:0007669"/>
    <property type="project" value="InterPro"/>
</dbReference>
<evidence type="ECO:0000256" key="6">
    <source>
        <dbReference type="ARBA" id="ARBA00023136"/>
    </source>
</evidence>
<name>A0A855YCW5_9BACL</name>
<feature type="transmembrane region" description="Helical" evidence="7">
    <location>
        <begin position="262"/>
        <end position="281"/>
    </location>
</feature>
<dbReference type="EMBL" id="QGTZ01000004">
    <property type="protein sequence ID" value="PWW42288.1"/>
    <property type="molecule type" value="Genomic_DNA"/>
</dbReference>
<dbReference type="InterPro" id="IPR017871">
    <property type="entry name" value="ABC_transporter-like_CS"/>
</dbReference>
<protein>
    <submittedName>
        <fullName evidence="9">ATP-binding cassette subfamily B protein</fullName>
    </submittedName>
</protein>
<accession>A0A855YCW5</accession>
<evidence type="ECO:0000313" key="11">
    <source>
        <dbReference type="Proteomes" id="UP000247078"/>
    </source>
</evidence>
<dbReference type="Gene3D" id="3.40.50.300">
    <property type="entry name" value="P-loop containing nucleotide triphosphate hydrolases"/>
    <property type="match status" value="1"/>
</dbReference>
<dbReference type="SMART" id="SM00382">
    <property type="entry name" value="AAA"/>
    <property type="match status" value="1"/>
</dbReference>
<feature type="transmembrane region" description="Helical" evidence="7">
    <location>
        <begin position="140"/>
        <end position="162"/>
    </location>
</feature>
<feature type="transmembrane region" description="Helical" evidence="7">
    <location>
        <begin position="68"/>
        <end position="85"/>
    </location>
</feature>
<evidence type="ECO:0000313" key="10">
    <source>
        <dbReference type="EMBL" id="RAI94559.1"/>
    </source>
</evidence>
<keyword evidence="6 7" id="KW-0472">Membrane</keyword>
<evidence type="ECO:0000313" key="9">
    <source>
        <dbReference type="EMBL" id="PWW42288.1"/>
    </source>
</evidence>
<evidence type="ECO:0000256" key="1">
    <source>
        <dbReference type="ARBA" id="ARBA00004651"/>
    </source>
</evidence>
<feature type="transmembrane region" description="Helical" evidence="7">
    <location>
        <begin position="301"/>
        <end position="320"/>
    </location>
</feature>
<evidence type="ECO:0000256" key="7">
    <source>
        <dbReference type="SAM" id="Phobius"/>
    </source>
</evidence>
<dbReference type="GO" id="GO:0005886">
    <property type="term" value="C:plasma membrane"/>
    <property type="evidence" value="ECO:0007669"/>
    <property type="project" value="UniProtKB-SubCell"/>
</dbReference>
<dbReference type="InterPro" id="IPR036640">
    <property type="entry name" value="ABC1_TM_sf"/>
</dbReference>
<evidence type="ECO:0000256" key="5">
    <source>
        <dbReference type="ARBA" id="ARBA00022989"/>
    </source>
</evidence>
<dbReference type="Pfam" id="PF00005">
    <property type="entry name" value="ABC_tran"/>
    <property type="match status" value="1"/>
</dbReference>
<comment type="caution">
    <text evidence="9">The sequence shown here is derived from an EMBL/GenBank/DDBJ whole genome shotgun (WGS) entry which is preliminary data.</text>
</comment>
<evidence type="ECO:0000256" key="2">
    <source>
        <dbReference type="ARBA" id="ARBA00022692"/>
    </source>
</evidence>
<feature type="transmembrane region" description="Helical" evidence="7">
    <location>
        <begin position="168"/>
        <end position="186"/>
    </location>
</feature>
<evidence type="ECO:0000256" key="3">
    <source>
        <dbReference type="ARBA" id="ARBA00022741"/>
    </source>
</evidence>
<dbReference type="EMBL" id="QLLI01000007">
    <property type="protein sequence ID" value="RAI94559.1"/>
    <property type="molecule type" value="Genomic_DNA"/>
</dbReference>
<dbReference type="Proteomes" id="UP000248827">
    <property type="component" value="Unassembled WGS sequence"/>
</dbReference>
<gene>
    <name evidence="10" type="ORF">DET54_10794</name>
    <name evidence="9" type="ORF">DET56_104347</name>
</gene>
<dbReference type="InterPro" id="IPR003439">
    <property type="entry name" value="ABC_transporter-like_ATP-bd"/>
</dbReference>
<dbReference type="PANTHER" id="PTHR43394:SF1">
    <property type="entry name" value="ATP-BINDING CASSETTE SUB-FAMILY B MEMBER 10, MITOCHONDRIAL"/>
    <property type="match status" value="1"/>
</dbReference>
<dbReference type="PANTHER" id="PTHR43394">
    <property type="entry name" value="ATP-DEPENDENT PERMEASE MDL1, MITOCHONDRIAL"/>
    <property type="match status" value="1"/>
</dbReference>
<dbReference type="Gene3D" id="1.20.1560.10">
    <property type="entry name" value="ABC transporter type 1, transmembrane domain"/>
    <property type="match status" value="1"/>
</dbReference>
<proteinExistence type="predicted"/>
<dbReference type="SUPFAM" id="SSF90123">
    <property type="entry name" value="ABC transporter transmembrane region"/>
    <property type="match status" value="1"/>
</dbReference>
<comment type="subcellular location">
    <subcellularLocation>
        <location evidence="1">Cell membrane</location>
        <topology evidence="1">Multi-pass membrane protein</topology>
    </subcellularLocation>
</comment>
<dbReference type="AlphaFoldDB" id="A0A855YCW5"/>
<feature type="domain" description="ABC transporter" evidence="8">
    <location>
        <begin position="347"/>
        <end position="587"/>
    </location>
</feature>
<organism evidence="9 11">
    <name type="scientific">Paenibacillus pabuli</name>
    <dbReference type="NCBI Taxonomy" id="1472"/>
    <lineage>
        <taxon>Bacteria</taxon>
        <taxon>Bacillati</taxon>
        <taxon>Bacillota</taxon>
        <taxon>Bacilli</taxon>
        <taxon>Bacillales</taxon>
        <taxon>Paenibacillaceae</taxon>
        <taxon>Paenibacillus</taxon>
    </lineage>
</organism>
<dbReference type="GO" id="GO:0005524">
    <property type="term" value="F:ATP binding"/>
    <property type="evidence" value="ECO:0007669"/>
    <property type="project" value="UniProtKB-KW"/>
</dbReference>
<keyword evidence="3" id="KW-0547">Nucleotide-binding</keyword>
<dbReference type="PROSITE" id="PS00211">
    <property type="entry name" value="ABC_TRANSPORTER_1"/>
    <property type="match status" value="1"/>
</dbReference>
<dbReference type="InterPro" id="IPR027417">
    <property type="entry name" value="P-loop_NTPase"/>
</dbReference>
<dbReference type="PROSITE" id="PS50893">
    <property type="entry name" value="ABC_TRANSPORTER_2"/>
    <property type="match status" value="1"/>
</dbReference>
<keyword evidence="5 7" id="KW-1133">Transmembrane helix</keyword>
<reference evidence="9 11" key="1">
    <citation type="submission" date="2018-05" db="EMBL/GenBank/DDBJ databases">
        <title>Freshwater and sediment microbial communities from various areas in North America, analyzing microbe dynamics in response to fracking.</title>
        <authorList>
            <person name="Lamendella R."/>
        </authorList>
    </citation>
    <scope>NUCLEOTIDE SEQUENCE [LARGE SCALE GENOMIC DNA]</scope>
    <source>
        <strain evidence="9 11">DB-3</strain>
        <strain evidence="10 12">NG-13</strain>
    </source>
</reference>
<evidence type="ECO:0000259" key="8">
    <source>
        <dbReference type="PROSITE" id="PS50893"/>
    </source>
</evidence>
<dbReference type="Proteomes" id="UP000247078">
    <property type="component" value="Unassembled WGS sequence"/>
</dbReference>
<sequence>MGKNSLSSISSYFKIFHKATVLQKFRVVLYMVLTVIEILLSPLQIYAIQQTTDTINNVFETKTHMMDALLFIGLNVLIFLVSYIVNEKKVLLVKRLNQFADYHLEDMKANKMIEIPIIYFEETENHNVLERINGVGSKTISIFVSSIEVIKHAAIFATYAFMLIKVHWSLGFILIALLVPSLYIYLGMSKKFYLQAYAQSFKVRRANYFINLFRDRSVQKEIKIFKHGHNLLSLWKSLYWETSDEQYSLDCKDAKRKRQSAIYNHVINTIYIIGLILFGAHSNMTIGEYVAYSSLLVLSSSSMNTVVNNTGIVYGYAFVIRDFIKFLDRRTSDLIEESDDITFRDEIQLNHVCFTYPNSENATLKDISFTIAAGESVAIVGENGSGKSTLAKCITGLYEIQEGSIQFDGKELNKSNINSLLARTSILFQDYARYELTLLENIAFEKVNNDQETQRLFVDELFEDFRNIANRLPNGANTSLGRVYENGAELSGGEWQRVALSRAFFKEADLIVLDEPTSAIDPLSEDQIFNRFFEYTENKTALIVTHRLANCVRVDKIIVMDKGRIVEMGTHASLMKEKGLYASMFSVQSKPFNKKEENLVAAL</sequence>
<dbReference type="InterPro" id="IPR039421">
    <property type="entry name" value="Type_1_exporter"/>
</dbReference>
<dbReference type="InterPro" id="IPR003593">
    <property type="entry name" value="AAA+_ATPase"/>
</dbReference>
<dbReference type="GO" id="GO:0015421">
    <property type="term" value="F:ABC-type oligopeptide transporter activity"/>
    <property type="evidence" value="ECO:0007669"/>
    <property type="project" value="TreeGrafter"/>
</dbReference>